<keyword evidence="1" id="KW-1133">Transmembrane helix</keyword>
<reference evidence="2 3" key="1">
    <citation type="submission" date="2017-06" db="EMBL/GenBank/DDBJ databases">
        <authorList>
            <person name="Kim H.J."/>
            <person name="Triplett B.A."/>
        </authorList>
    </citation>
    <scope>NUCLEOTIDE SEQUENCE [LARGE SCALE GENOMIC DNA]</scope>
    <source>
        <strain evidence="2 3">DSM 18704</strain>
    </source>
</reference>
<keyword evidence="1" id="KW-0812">Transmembrane</keyword>
<sequence length="126" mass="13211">MSKLTIVFGVLLIGVGAAAFVMENHHPHTLIPAGFGLLLAIFGFLADTPDAKKRMLFMHIAVTVGLLGFLGTIPGIVATIRRALGQIVASPVPGAALVQTAMGVICFVYVVLCVRSFIAARKARLA</sequence>
<protein>
    <submittedName>
        <fullName evidence="2">Uncharacterized protein</fullName>
    </submittedName>
</protein>
<keyword evidence="3" id="KW-1185">Reference proteome</keyword>
<feature type="transmembrane region" description="Helical" evidence="1">
    <location>
        <begin position="58"/>
        <end position="80"/>
    </location>
</feature>
<feature type="transmembrane region" description="Helical" evidence="1">
    <location>
        <begin position="29"/>
        <end position="46"/>
    </location>
</feature>
<dbReference type="OrthoDB" id="5738534at2"/>
<feature type="transmembrane region" description="Helical" evidence="1">
    <location>
        <begin position="92"/>
        <end position="114"/>
    </location>
</feature>
<organism evidence="2 3">
    <name type="scientific">Granulicella rosea</name>
    <dbReference type="NCBI Taxonomy" id="474952"/>
    <lineage>
        <taxon>Bacteria</taxon>
        <taxon>Pseudomonadati</taxon>
        <taxon>Acidobacteriota</taxon>
        <taxon>Terriglobia</taxon>
        <taxon>Terriglobales</taxon>
        <taxon>Acidobacteriaceae</taxon>
        <taxon>Granulicella</taxon>
    </lineage>
</organism>
<proteinExistence type="predicted"/>
<evidence type="ECO:0000313" key="3">
    <source>
        <dbReference type="Proteomes" id="UP000198356"/>
    </source>
</evidence>
<dbReference type="AlphaFoldDB" id="A0A239EWC3"/>
<dbReference type="Proteomes" id="UP000198356">
    <property type="component" value="Unassembled WGS sequence"/>
</dbReference>
<gene>
    <name evidence="2" type="ORF">SAMN05421770_1011168</name>
</gene>
<evidence type="ECO:0000256" key="1">
    <source>
        <dbReference type="SAM" id="Phobius"/>
    </source>
</evidence>
<dbReference type="RefSeq" id="WP_089407393.1">
    <property type="nucleotide sequence ID" value="NZ_FZOU01000001.1"/>
</dbReference>
<dbReference type="EMBL" id="FZOU01000001">
    <property type="protein sequence ID" value="SNS48343.1"/>
    <property type="molecule type" value="Genomic_DNA"/>
</dbReference>
<keyword evidence="1" id="KW-0472">Membrane</keyword>
<name>A0A239EWC3_9BACT</name>
<evidence type="ECO:0000313" key="2">
    <source>
        <dbReference type="EMBL" id="SNS48343.1"/>
    </source>
</evidence>
<accession>A0A239EWC3</accession>